<sequence length="161" mass="18254">MFLKLGEVGEIAIPDKSRIGYGVTIPDTNSKIIRNFTVTGHYHTIYKKYANLRPRNVNGLNKLGDLGKEIAKYLQFTNHELYTGHCFDQPSKTILVDAGGDITTLKRHGGWKSTAAAERYIEESKKNKLNMANKITNAIVFGAEEFNLYWQLSPRTKENFN</sequence>
<keyword evidence="3" id="KW-1185">Reference proteome</keyword>
<dbReference type="Gene3D" id="1.10.443.10">
    <property type="entry name" value="Intergrase catalytic core"/>
    <property type="match status" value="1"/>
</dbReference>
<accession>A0ABQ9J635</accession>
<comment type="caution">
    <text evidence="2">The sequence shown here is derived from an EMBL/GenBank/DDBJ whole genome shotgun (WGS) entry which is preliminary data.</text>
</comment>
<dbReference type="EMBL" id="JAPWTJ010001214">
    <property type="protein sequence ID" value="KAJ8973217.1"/>
    <property type="molecule type" value="Genomic_DNA"/>
</dbReference>
<name>A0ABQ9J635_9CUCU</name>
<evidence type="ECO:0000256" key="1">
    <source>
        <dbReference type="ARBA" id="ARBA00023172"/>
    </source>
</evidence>
<organism evidence="2 3">
    <name type="scientific">Molorchus minor</name>
    <dbReference type="NCBI Taxonomy" id="1323400"/>
    <lineage>
        <taxon>Eukaryota</taxon>
        <taxon>Metazoa</taxon>
        <taxon>Ecdysozoa</taxon>
        <taxon>Arthropoda</taxon>
        <taxon>Hexapoda</taxon>
        <taxon>Insecta</taxon>
        <taxon>Pterygota</taxon>
        <taxon>Neoptera</taxon>
        <taxon>Endopterygota</taxon>
        <taxon>Coleoptera</taxon>
        <taxon>Polyphaga</taxon>
        <taxon>Cucujiformia</taxon>
        <taxon>Chrysomeloidea</taxon>
        <taxon>Cerambycidae</taxon>
        <taxon>Lamiinae</taxon>
        <taxon>Monochamini</taxon>
        <taxon>Molorchus</taxon>
    </lineage>
</organism>
<keyword evidence="1" id="KW-0233">DNA recombination</keyword>
<evidence type="ECO:0000313" key="2">
    <source>
        <dbReference type="EMBL" id="KAJ8973217.1"/>
    </source>
</evidence>
<evidence type="ECO:0000313" key="3">
    <source>
        <dbReference type="Proteomes" id="UP001162164"/>
    </source>
</evidence>
<dbReference type="InterPro" id="IPR013762">
    <property type="entry name" value="Integrase-like_cat_sf"/>
</dbReference>
<reference evidence="2" key="1">
    <citation type="journal article" date="2023" name="Insect Mol. Biol.">
        <title>Genome sequencing provides insights into the evolution of gene families encoding plant cell wall-degrading enzymes in longhorned beetles.</title>
        <authorList>
            <person name="Shin N.R."/>
            <person name="Okamura Y."/>
            <person name="Kirsch R."/>
            <person name="Pauchet Y."/>
        </authorList>
    </citation>
    <scope>NUCLEOTIDE SEQUENCE</scope>
    <source>
        <strain evidence="2">MMC_N1</strain>
    </source>
</reference>
<dbReference type="SUPFAM" id="SSF56349">
    <property type="entry name" value="DNA breaking-rejoining enzymes"/>
    <property type="match status" value="1"/>
</dbReference>
<dbReference type="Proteomes" id="UP001162164">
    <property type="component" value="Unassembled WGS sequence"/>
</dbReference>
<protein>
    <recommendedName>
        <fullName evidence="4">Tyr recombinase domain-containing protein</fullName>
    </recommendedName>
</protein>
<dbReference type="InterPro" id="IPR011010">
    <property type="entry name" value="DNA_brk_join_enz"/>
</dbReference>
<evidence type="ECO:0008006" key="4">
    <source>
        <dbReference type="Google" id="ProtNLM"/>
    </source>
</evidence>
<proteinExistence type="predicted"/>
<gene>
    <name evidence="2" type="ORF">NQ317_013449</name>
</gene>